<dbReference type="Pfam" id="PF04945">
    <property type="entry name" value="YHS"/>
    <property type="match status" value="1"/>
</dbReference>
<gene>
    <name evidence="3" type="ORF">R5W23_002979</name>
</gene>
<dbReference type="RefSeq" id="WP_320688064.1">
    <property type="nucleotide sequence ID" value="NZ_JAXBLV010000199.1"/>
</dbReference>
<dbReference type="InterPro" id="IPR007029">
    <property type="entry name" value="YHS_dom"/>
</dbReference>
<evidence type="ECO:0000259" key="2">
    <source>
        <dbReference type="Pfam" id="PF04945"/>
    </source>
</evidence>
<organism evidence="3 4">
    <name type="scientific">Gemmata algarum</name>
    <dbReference type="NCBI Taxonomy" id="2975278"/>
    <lineage>
        <taxon>Bacteria</taxon>
        <taxon>Pseudomonadati</taxon>
        <taxon>Planctomycetota</taxon>
        <taxon>Planctomycetia</taxon>
        <taxon>Gemmatales</taxon>
        <taxon>Gemmataceae</taxon>
        <taxon>Gemmata</taxon>
    </lineage>
</organism>
<name>A0ABU5F3H3_9BACT</name>
<keyword evidence="4" id="KW-1185">Reference proteome</keyword>
<comment type="caution">
    <text evidence="3">The sequence shown here is derived from an EMBL/GenBank/DDBJ whole genome shotgun (WGS) entry which is preliminary data.</text>
</comment>
<protein>
    <submittedName>
        <fullName evidence="3">YHS domain-containing protein</fullName>
    </submittedName>
</protein>
<reference evidence="4" key="1">
    <citation type="journal article" date="2023" name="Mar. Drugs">
        <title>Gemmata algarum, a Novel Planctomycete Isolated from an Algal Mat, Displays Antimicrobial Activity.</title>
        <authorList>
            <person name="Kumar G."/>
            <person name="Kallscheuer N."/>
            <person name="Kashif M."/>
            <person name="Ahamad S."/>
            <person name="Jagadeeshwari U."/>
            <person name="Pannikurungottu S."/>
            <person name="Haufschild T."/>
            <person name="Kabuu M."/>
            <person name="Sasikala C."/>
            <person name="Jogler C."/>
            <person name="Ramana C."/>
        </authorList>
    </citation>
    <scope>NUCLEOTIDE SEQUENCE [LARGE SCALE GENOMIC DNA]</scope>
    <source>
        <strain evidence="4">JC673</strain>
    </source>
</reference>
<feature type="region of interest" description="Disordered" evidence="1">
    <location>
        <begin position="1"/>
        <end position="24"/>
    </location>
</feature>
<proteinExistence type="predicted"/>
<dbReference type="InterPro" id="IPR012348">
    <property type="entry name" value="RNR-like"/>
</dbReference>
<dbReference type="InterPro" id="IPR009078">
    <property type="entry name" value="Ferritin-like_SF"/>
</dbReference>
<dbReference type="SUPFAM" id="SSF47240">
    <property type="entry name" value="Ferritin-like"/>
    <property type="match status" value="1"/>
</dbReference>
<feature type="domain" description="YHS" evidence="2">
    <location>
        <begin position="173"/>
        <end position="201"/>
    </location>
</feature>
<accession>A0ABU5F3H3</accession>
<dbReference type="Proteomes" id="UP001272242">
    <property type="component" value="Unassembled WGS sequence"/>
</dbReference>
<evidence type="ECO:0000313" key="3">
    <source>
        <dbReference type="EMBL" id="MDY3561698.1"/>
    </source>
</evidence>
<dbReference type="Gene3D" id="1.10.620.20">
    <property type="entry name" value="Ribonucleotide Reductase, subunit A"/>
    <property type="match status" value="1"/>
</dbReference>
<evidence type="ECO:0000313" key="4">
    <source>
        <dbReference type="Proteomes" id="UP001272242"/>
    </source>
</evidence>
<sequence>MQPFNVLVGGWKGSGAPEGTKEERAAGAWEEKVTWEWKFKDQDAWLAVTFDKGKHFAKGELRYTPEKDASEPKFTLTLTTADKSTATFTGTWTDKGKVLTLTRTNAPASEEQRLVFSLLHSNRHLYRLESRPAGTTVAFTKKYQVGATKEGEPFASVAKGPECIVSGGLGTMKVTYKGKDYYVCCSGCRDEFKENPEKYIKEAEAKAKKP</sequence>
<dbReference type="EMBL" id="JAXBLV010000199">
    <property type="protein sequence ID" value="MDY3561698.1"/>
    <property type="molecule type" value="Genomic_DNA"/>
</dbReference>
<evidence type="ECO:0000256" key="1">
    <source>
        <dbReference type="SAM" id="MobiDB-lite"/>
    </source>
</evidence>